<evidence type="ECO:0000313" key="2">
    <source>
        <dbReference type="EMBL" id="EAR89735.1"/>
    </source>
</evidence>
<evidence type="ECO:0000256" key="1">
    <source>
        <dbReference type="SAM" id="MobiDB-lite"/>
    </source>
</evidence>
<dbReference type="InParanoid" id="Q22WQ7"/>
<evidence type="ECO:0000313" key="3">
    <source>
        <dbReference type="Proteomes" id="UP000009168"/>
    </source>
</evidence>
<feature type="compositionally biased region" description="Polar residues" evidence="1">
    <location>
        <begin position="372"/>
        <end position="383"/>
    </location>
</feature>
<dbReference type="EMBL" id="GG662813">
    <property type="protein sequence ID" value="EAR89735.1"/>
    <property type="molecule type" value="Genomic_DNA"/>
</dbReference>
<protein>
    <submittedName>
        <fullName evidence="2">Uncharacterized protein</fullName>
    </submittedName>
</protein>
<feature type="compositionally biased region" description="Polar residues" evidence="1">
    <location>
        <begin position="289"/>
        <end position="307"/>
    </location>
</feature>
<name>Q22WQ7_TETTS</name>
<accession>Q22WQ7</accession>
<proteinExistence type="predicted"/>
<feature type="compositionally biased region" description="Low complexity" evidence="1">
    <location>
        <begin position="177"/>
        <end position="198"/>
    </location>
</feature>
<dbReference type="HOGENOM" id="CLU_578103_0_0_1"/>
<feature type="compositionally biased region" description="Polar residues" evidence="1">
    <location>
        <begin position="212"/>
        <end position="222"/>
    </location>
</feature>
<reference evidence="3" key="1">
    <citation type="journal article" date="2006" name="PLoS Biol.">
        <title>Macronuclear genome sequence of the ciliate Tetrahymena thermophila, a model eukaryote.</title>
        <authorList>
            <person name="Eisen J.A."/>
            <person name="Coyne R.S."/>
            <person name="Wu M."/>
            <person name="Wu D."/>
            <person name="Thiagarajan M."/>
            <person name="Wortman J.R."/>
            <person name="Badger J.H."/>
            <person name="Ren Q."/>
            <person name="Amedeo P."/>
            <person name="Jones K.M."/>
            <person name="Tallon L.J."/>
            <person name="Delcher A.L."/>
            <person name="Salzberg S.L."/>
            <person name="Silva J.C."/>
            <person name="Haas B.J."/>
            <person name="Majoros W.H."/>
            <person name="Farzad M."/>
            <person name="Carlton J.M."/>
            <person name="Smith R.K. Jr."/>
            <person name="Garg J."/>
            <person name="Pearlman R.E."/>
            <person name="Karrer K.M."/>
            <person name="Sun L."/>
            <person name="Manning G."/>
            <person name="Elde N.C."/>
            <person name="Turkewitz A.P."/>
            <person name="Asai D.J."/>
            <person name="Wilkes D.E."/>
            <person name="Wang Y."/>
            <person name="Cai H."/>
            <person name="Collins K."/>
            <person name="Stewart B.A."/>
            <person name="Lee S.R."/>
            <person name="Wilamowska K."/>
            <person name="Weinberg Z."/>
            <person name="Ruzzo W.L."/>
            <person name="Wloga D."/>
            <person name="Gaertig J."/>
            <person name="Frankel J."/>
            <person name="Tsao C.-C."/>
            <person name="Gorovsky M.A."/>
            <person name="Keeling P.J."/>
            <person name="Waller R.F."/>
            <person name="Patron N.J."/>
            <person name="Cherry J.M."/>
            <person name="Stover N.A."/>
            <person name="Krieger C.J."/>
            <person name="del Toro C."/>
            <person name="Ryder H.F."/>
            <person name="Williamson S.C."/>
            <person name="Barbeau R.A."/>
            <person name="Hamilton E.P."/>
            <person name="Orias E."/>
        </authorList>
    </citation>
    <scope>NUCLEOTIDE SEQUENCE [LARGE SCALE GENOMIC DNA]</scope>
    <source>
        <strain evidence="3">SB210</strain>
    </source>
</reference>
<feature type="region of interest" description="Disordered" evidence="1">
    <location>
        <begin position="287"/>
        <end position="307"/>
    </location>
</feature>
<sequence>MSMNTESRFNSFQQQQQIYEKPQKIQIPKVRGNLSSFNDLMNYDSMKIESQALNNLRNMSEDKLDQYLTNINSTSNITRQNTNYNNNYQASNNSIMTNNMYYQNFYSQNIVCNQPFSPEKRKSSNIVGWDHDDSTLQQIDCLDLQIEKEQSIIKEEPAQEKAHRSQSQFEKQNSSHSSATINTALTATTSNSNASPLAVQQSQTSDKESKKQQNNYVSSPIIHQNVRRSLSKKSSYIQLTSSATDLSVQNLSQIKLQHQPAPELNSTSPPNNGFFQKQISLNKFPPILRSQSPSLHSSVQQERSNSKVRIQSKIIRIRTSSASGGFEQNQQSLNQTGIKIQNIIHQKHQSISSNSNINNNNNNNSNINVNSYTQNGTNSSNSNLQQVNIQSANNTLYYKKILQNTKVLQQRQKALAQLSTKQQQQLQSNLKTSQSFALYNITNPTIQSYVKYSSPLRGSLSKFFLVKNGLYHK</sequence>
<feature type="region of interest" description="Disordered" evidence="1">
    <location>
        <begin position="156"/>
        <end position="224"/>
    </location>
</feature>
<dbReference type="GeneID" id="7844437"/>
<dbReference type="KEGG" id="tet:TTHERM_00975350"/>
<feature type="compositionally biased region" description="Polar residues" evidence="1">
    <location>
        <begin position="165"/>
        <end position="176"/>
    </location>
</feature>
<organism evidence="2 3">
    <name type="scientific">Tetrahymena thermophila (strain SB210)</name>
    <dbReference type="NCBI Taxonomy" id="312017"/>
    <lineage>
        <taxon>Eukaryota</taxon>
        <taxon>Sar</taxon>
        <taxon>Alveolata</taxon>
        <taxon>Ciliophora</taxon>
        <taxon>Intramacronucleata</taxon>
        <taxon>Oligohymenophorea</taxon>
        <taxon>Hymenostomatida</taxon>
        <taxon>Tetrahymenina</taxon>
        <taxon>Tetrahymenidae</taxon>
        <taxon>Tetrahymena</taxon>
    </lineage>
</organism>
<gene>
    <name evidence="2" type="ORF">TTHERM_00975350</name>
</gene>
<dbReference type="RefSeq" id="XP_001009980.1">
    <property type="nucleotide sequence ID" value="XM_001009980.3"/>
</dbReference>
<feature type="compositionally biased region" description="Low complexity" evidence="1">
    <location>
        <begin position="352"/>
        <end position="371"/>
    </location>
</feature>
<dbReference type="Proteomes" id="UP000009168">
    <property type="component" value="Unassembled WGS sequence"/>
</dbReference>
<feature type="region of interest" description="Disordered" evidence="1">
    <location>
        <begin position="352"/>
        <end position="383"/>
    </location>
</feature>
<keyword evidence="3" id="KW-1185">Reference proteome</keyword>
<dbReference type="AlphaFoldDB" id="Q22WQ7"/>